<feature type="compositionally biased region" description="Polar residues" evidence="1">
    <location>
        <begin position="27"/>
        <end position="42"/>
    </location>
</feature>
<comment type="caution">
    <text evidence="2">The sequence shown here is derived from an EMBL/GenBank/DDBJ whole genome shotgun (WGS) entry which is preliminary data.</text>
</comment>
<dbReference type="Proteomes" id="UP000494206">
    <property type="component" value="Unassembled WGS sequence"/>
</dbReference>
<protein>
    <submittedName>
        <fullName evidence="2">Uncharacterized protein</fullName>
    </submittedName>
</protein>
<proteinExistence type="predicted"/>
<accession>A0A8S1EL27</accession>
<dbReference type="AlphaFoldDB" id="A0A8S1EL27"/>
<dbReference type="EMBL" id="CADEPM010000003">
    <property type="protein sequence ID" value="CAB3401921.1"/>
    <property type="molecule type" value="Genomic_DNA"/>
</dbReference>
<evidence type="ECO:0000256" key="1">
    <source>
        <dbReference type="SAM" id="MobiDB-lite"/>
    </source>
</evidence>
<feature type="region of interest" description="Disordered" evidence="1">
    <location>
        <begin position="97"/>
        <end position="116"/>
    </location>
</feature>
<gene>
    <name evidence="2" type="ORF">CBOVIS_LOCUS4602</name>
</gene>
<organism evidence="2 3">
    <name type="scientific">Caenorhabditis bovis</name>
    <dbReference type="NCBI Taxonomy" id="2654633"/>
    <lineage>
        <taxon>Eukaryota</taxon>
        <taxon>Metazoa</taxon>
        <taxon>Ecdysozoa</taxon>
        <taxon>Nematoda</taxon>
        <taxon>Chromadorea</taxon>
        <taxon>Rhabditida</taxon>
        <taxon>Rhabditina</taxon>
        <taxon>Rhabditomorpha</taxon>
        <taxon>Rhabditoidea</taxon>
        <taxon>Rhabditidae</taxon>
        <taxon>Peloderinae</taxon>
        <taxon>Caenorhabditis</taxon>
    </lineage>
</organism>
<reference evidence="2 3" key="1">
    <citation type="submission" date="2020-04" db="EMBL/GenBank/DDBJ databases">
        <authorList>
            <person name="Laetsch R D."/>
            <person name="Stevens L."/>
            <person name="Kumar S."/>
            <person name="Blaxter L. M."/>
        </authorList>
    </citation>
    <scope>NUCLEOTIDE SEQUENCE [LARGE SCALE GENOMIC DNA]</scope>
</reference>
<evidence type="ECO:0000313" key="2">
    <source>
        <dbReference type="EMBL" id="CAB3401921.1"/>
    </source>
</evidence>
<keyword evidence="3" id="KW-1185">Reference proteome</keyword>
<sequence length="199" mass="23193">MSPNTHQPNQTPKNTRKRVNEFENSSDHSVAVSSKRTNNNNVGEIDTDYRDEKRINVRKDDVKPECKQKWNDDDIVNLDSDSDDEIKCIVDKNRKNRKRMAPMKANRDKLSVGPPRLSDDERARMVEFAVAANFNADDTPKYFRLSPRGTELWELFLQKEKWIHTPIQLVEQFKLIMALIRRIPVADEIKKKAKALMSN</sequence>
<name>A0A8S1EL27_9PELO</name>
<evidence type="ECO:0000313" key="3">
    <source>
        <dbReference type="Proteomes" id="UP000494206"/>
    </source>
</evidence>
<feature type="region of interest" description="Disordered" evidence="1">
    <location>
        <begin position="1"/>
        <end position="45"/>
    </location>
</feature>
<feature type="compositionally biased region" description="Polar residues" evidence="1">
    <location>
        <begin position="1"/>
        <end position="13"/>
    </location>
</feature>